<keyword evidence="3" id="KW-1185">Reference proteome</keyword>
<evidence type="ECO:0000259" key="1">
    <source>
        <dbReference type="PROSITE" id="PS51819"/>
    </source>
</evidence>
<dbReference type="Gene3D" id="3.10.180.10">
    <property type="entry name" value="2,3-Dihydroxybiphenyl 1,2-Dioxygenase, domain 1"/>
    <property type="match status" value="1"/>
</dbReference>
<dbReference type="InterPro" id="IPR029068">
    <property type="entry name" value="Glyas_Bleomycin-R_OHBP_Dase"/>
</dbReference>
<sequence length="153" mass="16902">MSSIIGTDVVVQVGLVVNDLEKTGQKFAEFFGVECPPTCYSGDAEVVKGTYLGQPTTASCHMKFFETPSVQIELIQPDDTPSVWRQFLNEKGEGLHHIAFRVKSADEAIKAMEGKGYPVMQRGLYGDASGQFAYMDTQGDLKIILELLENFEK</sequence>
<accession>A0A8J6TWM0</accession>
<dbReference type="RefSeq" id="WP_093988361.1">
    <property type="nucleotide sequence ID" value="NZ_FYDD01000003.1"/>
</dbReference>
<dbReference type="Proteomes" id="UP000632659">
    <property type="component" value="Unassembled WGS sequence"/>
</dbReference>
<dbReference type="OrthoDB" id="9788468at2"/>
<comment type="caution">
    <text evidence="2">The sequence shown here is derived from an EMBL/GenBank/DDBJ whole genome shotgun (WGS) entry which is preliminary data.</text>
</comment>
<evidence type="ECO:0000313" key="2">
    <source>
        <dbReference type="EMBL" id="MBC8609940.1"/>
    </source>
</evidence>
<protein>
    <submittedName>
        <fullName evidence="2">VOC family protein</fullName>
    </submittedName>
</protein>
<gene>
    <name evidence="2" type="ORF">H8702_02240</name>
</gene>
<proteinExistence type="predicted"/>
<dbReference type="PROSITE" id="PS51819">
    <property type="entry name" value="VOC"/>
    <property type="match status" value="1"/>
</dbReference>
<dbReference type="EMBL" id="JACRTL010000001">
    <property type="protein sequence ID" value="MBC8609940.1"/>
    <property type="molecule type" value="Genomic_DNA"/>
</dbReference>
<feature type="domain" description="VOC" evidence="1">
    <location>
        <begin position="9"/>
        <end position="150"/>
    </location>
</feature>
<reference evidence="2" key="1">
    <citation type="submission" date="2020-08" db="EMBL/GenBank/DDBJ databases">
        <title>Genome public.</title>
        <authorList>
            <person name="Liu C."/>
            <person name="Sun Q."/>
        </authorList>
    </citation>
    <scope>NUCLEOTIDE SEQUENCE</scope>
    <source>
        <strain evidence="2">NSJ-15</strain>
    </source>
</reference>
<evidence type="ECO:0000313" key="3">
    <source>
        <dbReference type="Proteomes" id="UP000632659"/>
    </source>
</evidence>
<dbReference type="Pfam" id="PF13669">
    <property type="entry name" value="Glyoxalase_4"/>
    <property type="match status" value="1"/>
</dbReference>
<dbReference type="InterPro" id="IPR037523">
    <property type="entry name" value="VOC_core"/>
</dbReference>
<dbReference type="SUPFAM" id="SSF54593">
    <property type="entry name" value="Glyoxalase/Bleomycin resistance protein/Dihydroxybiphenyl dioxygenase"/>
    <property type="match status" value="1"/>
</dbReference>
<organism evidence="2 3">
    <name type="scientific">Massiliimalia timonensis</name>
    <dbReference type="NCBI Taxonomy" id="1987501"/>
    <lineage>
        <taxon>Bacteria</taxon>
        <taxon>Bacillati</taxon>
        <taxon>Bacillota</taxon>
        <taxon>Clostridia</taxon>
        <taxon>Eubacteriales</taxon>
        <taxon>Oscillospiraceae</taxon>
        <taxon>Massiliimalia</taxon>
    </lineage>
</organism>
<dbReference type="AlphaFoldDB" id="A0A8J6TWM0"/>
<name>A0A8J6TWM0_9FIRM</name>